<dbReference type="PIRSF" id="PIRSF006806">
    <property type="entry name" value="FTHF_cligase"/>
    <property type="match status" value="1"/>
</dbReference>
<gene>
    <name evidence="1" type="ORF">LCGC14_2225750</name>
</gene>
<dbReference type="InterPro" id="IPR002698">
    <property type="entry name" value="FTHF_cligase"/>
</dbReference>
<organism evidence="1">
    <name type="scientific">marine sediment metagenome</name>
    <dbReference type="NCBI Taxonomy" id="412755"/>
    <lineage>
        <taxon>unclassified sequences</taxon>
        <taxon>metagenomes</taxon>
        <taxon>ecological metagenomes</taxon>
    </lineage>
</organism>
<protein>
    <recommendedName>
        <fullName evidence="2">5-formyltetrahydrofolate cyclo-ligase</fullName>
    </recommendedName>
</protein>
<dbReference type="SUPFAM" id="SSF100950">
    <property type="entry name" value="NagB/RpiA/CoA transferase-like"/>
    <property type="match status" value="1"/>
</dbReference>
<evidence type="ECO:0008006" key="2">
    <source>
        <dbReference type="Google" id="ProtNLM"/>
    </source>
</evidence>
<accession>A0A0F9FM94</accession>
<dbReference type="AlphaFoldDB" id="A0A0F9FM94"/>
<dbReference type="InterPro" id="IPR024185">
    <property type="entry name" value="FTHF_cligase-like_sf"/>
</dbReference>
<name>A0A0F9FM94_9ZZZZ</name>
<dbReference type="Gene3D" id="3.40.50.10420">
    <property type="entry name" value="NagB/RpiA/CoA transferase-like"/>
    <property type="match status" value="1"/>
</dbReference>
<sequence>MASKNKLLYLFLKMRKKLIDSDKFKSLSNKINEQVKKSYFFDNSKVICVYNGRNSVPLNSILLDSKNYFKNIFVFPQLIGNKLSFFHISGPDDIVIDELGTKKIRQSCFKVDINEIDVILVPGVAFDYTHNWLNEGDNVGLYDVILSKTDATKLGVCFNCQVYGKNLPESKNKLDGLLTEEGVLYYFNI</sequence>
<comment type="caution">
    <text evidence="1">The sequence shown here is derived from an EMBL/GenBank/DDBJ whole genome shotgun (WGS) entry which is preliminary data.</text>
</comment>
<evidence type="ECO:0000313" key="1">
    <source>
        <dbReference type="EMBL" id="KKL58400.1"/>
    </source>
</evidence>
<proteinExistence type="predicted"/>
<dbReference type="EMBL" id="LAZR01029840">
    <property type="protein sequence ID" value="KKL58400.1"/>
    <property type="molecule type" value="Genomic_DNA"/>
</dbReference>
<dbReference type="InterPro" id="IPR037171">
    <property type="entry name" value="NagB/RpiA_transferase-like"/>
</dbReference>
<dbReference type="Pfam" id="PF01812">
    <property type="entry name" value="5-FTHF_cyc-lig"/>
    <property type="match status" value="1"/>
</dbReference>
<reference evidence="1" key="1">
    <citation type="journal article" date="2015" name="Nature">
        <title>Complex archaea that bridge the gap between prokaryotes and eukaryotes.</title>
        <authorList>
            <person name="Spang A."/>
            <person name="Saw J.H."/>
            <person name="Jorgensen S.L."/>
            <person name="Zaremba-Niedzwiedzka K."/>
            <person name="Martijn J."/>
            <person name="Lind A.E."/>
            <person name="van Eijk R."/>
            <person name="Schleper C."/>
            <person name="Guy L."/>
            <person name="Ettema T.J."/>
        </authorList>
    </citation>
    <scope>NUCLEOTIDE SEQUENCE</scope>
</reference>